<feature type="compositionally biased region" description="Acidic residues" evidence="1">
    <location>
        <begin position="621"/>
        <end position="631"/>
    </location>
</feature>
<feature type="compositionally biased region" description="Acidic residues" evidence="1">
    <location>
        <begin position="1208"/>
        <end position="1220"/>
    </location>
</feature>
<feature type="region of interest" description="Disordered" evidence="1">
    <location>
        <begin position="1175"/>
        <end position="1232"/>
    </location>
</feature>
<reference evidence="2" key="2">
    <citation type="submission" date="2021-08" db="EMBL/GenBank/DDBJ databases">
        <authorList>
            <person name="Gostincar C."/>
            <person name="Sun X."/>
            <person name="Song Z."/>
            <person name="Gunde-Cimerman N."/>
        </authorList>
    </citation>
    <scope>NUCLEOTIDE SEQUENCE</scope>
    <source>
        <strain evidence="2">EXF-8016</strain>
    </source>
</reference>
<evidence type="ECO:0000313" key="2">
    <source>
        <dbReference type="EMBL" id="KAH0228573.1"/>
    </source>
</evidence>
<feature type="compositionally biased region" description="Polar residues" evidence="1">
    <location>
        <begin position="31"/>
        <end position="58"/>
    </location>
</feature>
<feature type="compositionally biased region" description="Low complexity" evidence="1">
    <location>
        <begin position="269"/>
        <end position="291"/>
    </location>
</feature>
<feature type="region of interest" description="Disordered" evidence="1">
    <location>
        <begin position="948"/>
        <end position="1059"/>
    </location>
</feature>
<feature type="region of interest" description="Disordered" evidence="1">
    <location>
        <begin position="1136"/>
        <end position="1155"/>
    </location>
</feature>
<feature type="compositionally biased region" description="Acidic residues" evidence="1">
    <location>
        <begin position="1184"/>
        <end position="1201"/>
    </location>
</feature>
<protein>
    <submittedName>
        <fullName evidence="2">Uncharacterized protein</fullName>
    </submittedName>
</protein>
<comment type="caution">
    <text evidence="2">The sequence shown here is derived from an EMBL/GenBank/DDBJ whole genome shotgun (WGS) entry which is preliminary data.</text>
</comment>
<feature type="compositionally biased region" description="Basic and acidic residues" evidence="1">
    <location>
        <begin position="440"/>
        <end position="450"/>
    </location>
</feature>
<dbReference type="EMBL" id="JAHFYH010000008">
    <property type="protein sequence ID" value="KAH0228573.1"/>
    <property type="molecule type" value="Genomic_DNA"/>
</dbReference>
<feature type="compositionally biased region" description="Basic and acidic residues" evidence="1">
    <location>
        <begin position="882"/>
        <end position="903"/>
    </location>
</feature>
<evidence type="ECO:0000256" key="1">
    <source>
        <dbReference type="SAM" id="MobiDB-lite"/>
    </source>
</evidence>
<feature type="compositionally biased region" description="Polar residues" evidence="1">
    <location>
        <begin position="487"/>
        <end position="503"/>
    </location>
</feature>
<feature type="non-terminal residue" evidence="2">
    <location>
        <position position="1363"/>
    </location>
</feature>
<feature type="region of interest" description="Disordered" evidence="1">
    <location>
        <begin position="882"/>
        <end position="923"/>
    </location>
</feature>
<dbReference type="Proteomes" id="UP000767238">
    <property type="component" value="Unassembled WGS sequence"/>
</dbReference>
<evidence type="ECO:0000313" key="3">
    <source>
        <dbReference type="Proteomes" id="UP000767238"/>
    </source>
</evidence>
<proteinExistence type="predicted"/>
<feature type="compositionally biased region" description="Polar residues" evidence="1">
    <location>
        <begin position="1012"/>
        <end position="1021"/>
    </location>
</feature>
<feature type="compositionally biased region" description="Acidic residues" evidence="1">
    <location>
        <begin position="451"/>
        <end position="460"/>
    </location>
</feature>
<dbReference type="OrthoDB" id="5374844at2759"/>
<name>A0A9P8KB71_AURME</name>
<feature type="region of interest" description="Disordered" evidence="1">
    <location>
        <begin position="18"/>
        <end position="101"/>
    </location>
</feature>
<gene>
    <name evidence="2" type="ORF">KCV03_g1922</name>
</gene>
<organism evidence="2 3">
    <name type="scientific">Aureobasidium melanogenum</name>
    <name type="common">Aureobasidium pullulans var. melanogenum</name>
    <dbReference type="NCBI Taxonomy" id="46634"/>
    <lineage>
        <taxon>Eukaryota</taxon>
        <taxon>Fungi</taxon>
        <taxon>Dikarya</taxon>
        <taxon>Ascomycota</taxon>
        <taxon>Pezizomycotina</taxon>
        <taxon>Dothideomycetes</taxon>
        <taxon>Dothideomycetidae</taxon>
        <taxon>Dothideales</taxon>
        <taxon>Saccotheciaceae</taxon>
        <taxon>Aureobasidium</taxon>
    </lineage>
</organism>
<feature type="region of interest" description="Disordered" evidence="1">
    <location>
        <begin position="259"/>
        <end position="631"/>
    </location>
</feature>
<reference evidence="2" key="1">
    <citation type="journal article" date="2021" name="J Fungi (Basel)">
        <title>Virulence traits and population genomics of the black yeast Aureobasidium melanogenum.</title>
        <authorList>
            <person name="Cernosa A."/>
            <person name="Sun X."/>
            <person name="Gostincar C."/>
            <person name="Fang C."/>
            <person name="Gunde-Cimerman N."/>
            <person name="Song Z."/>
        </authorList>
    </citation>
    <scope>NUCLEOTIDE SEQUENCE</scope>
    <source>
        <strain evidence="2">EXF-8016</strain>
    </source>
</reference>
<feature type="region of interest" description="Disordered" evidence="1">
    <location>
        <begin position="206"/>
        <end position="237"/>
    </location>
</feature>
<accession>A0A9P8KB71</accession>
<feature type="compositionally biased region" description="Polar residues" evidence="1">
    <location>
        <begin position="978"/>
        <end position="988"/>
    </location>
</feature>
<feature type="compositionally biased region" description="Polar residues" evidence="1">
    <location>
        <begin position="1050"/>
        <end position="1059"/>
    </location>
</feature>
<sequence length="1363" mass="148350">MAPPKPAVLKTAVYHCPINASSDPTPLKPPSQKTQYIAQVPRSPSVSQRFRPSTASQTHSDDFVQDSLEQHPSAPARQPSTFLDFLKQSGPVENSQSADTLCEKDPIASRLQSQSQAVAQGSIEGLSPKYLPSGNHTIEDSIQVPPPTYLPSQGNTVDITDGTERRTPSQTQAITEHLTRAHTHVYTDPDDDDDDDDEEILDCITVRPRPATPPAELSVRKGTNSSASVSSASRRSEDIYSVTPLNRAGFLHPDISATTAYTTPSMPHKTSTTKGTTSASQGRKAASTASKKSSKPAPPLPDIVNEGETSSIAILRNMRAGGTSQANTTREASKTMPKVVSGTETSQKSSVRPIQAPTNKPATKSAQQRQSRPPVPSTKRLSRGAELPEGRDEFGYSPDPVASKRPAVPWHPEDEKVKSTKTTKPRGASLSLSKKSSKSQPEKKAAKASESDEDDDDEEYSAPKTYKSKTTITTRASTRAQTQTITENDGPNVSTRKTTASNTTRKELSMSRKTAPSHREEIEDFEDSVTHINSGGAASPQPTTLSSPAKPTATKQKKPRRATEKEAQLMRDAISSPDHTTTPAATKPQLSKKAPFPRASYSAAHELIPEQGTTQRNPVNIDDDGSNEDDENAMHEYLDASYDEIITEVMGQEPQDKPKISPTKDQAQSRVVVAHVIPMQQSLGQTTDPHPDLNLVAQERAQRKPNIVGFDANGPRNQGARHQGKLPELGIHEPPLEKASSPDVDQFGIQGPSPTFFTTSGPNTRPKGVLNFEAPEVPAHNNAVAPLLATTSGDVATLKPKYNNSNQLRKTVVAVEVSTAKGMRSTESELSAEAITIGHRGTNAQLVKLPTRNTSYHDRQSIPELRAQSGLVEEYSQELTKESVKYDGKLHRDADTTRSPEPRVKHKTPSNSDGSRDAISVDPMQPIPRKHVQTLSDQSVPQPRAQIVQPQGFDRPSKTSGSKASTAPAEHNQESMTRKWSQSSQTTPPAVDRKRPSVGVDGEAAKRLKSGNHGSRMQPTQVAAAKASISRKLSQVDDNGSPMPYGGEMSQGTAVVPQTRQTSITTGSTLTNFATHQTTDEPFARPTALARNELAKPEMRALKKDSPPQVSQPITHADFDRDTQLTAGYLQTLGLHKDAPKHVSPVPLQSSPRRAAPIQESLSLLEALRSEMVQRTDAPGANENDGEESAEPEKPMDEDDPDKTLVNEDSDDGDDSDDDGSGSRNSSDTDGDEVAKSALSIWRDALASHQGDVYDQLVRIAHRLTNHLKDHETAIKDVNTDYSQDGMRLIQRLVKDNETKLEHYRTKKSKIQQAMVFGCEQAYDSLYKDMKDVKASRERIVKTLQKQVNAVRRLDQILQTYQA</sequence>
<feature type="compositionally biased region" description="Polar residues" evidence="1">
    <location>
        <begin position="342"/>
        <end position="371"/>
    </location>
</feature>
<feature type="compositionally biased region" description="Low complexity" evidence="1">
    <location>
        <begin position="468"/>
        <end position="486"/>
    </location>
</feature>
<feature type="region of interest" description="Disordered" evidence="1">
    <location>
        <begin position="125"/>
        <end position="169"/>
    </location>
</feature>